<proteinExistence type="predicted"/>
<protein>
    <submittedName>
        <fullName evidence="2">Uncharacterized protein</fullName>
    </submittedName>
</protein>
<evidence type="ECO:0000256" key="1">
    <source>
        <dbReference type="SAM" id="MobiDB-lite"/>
    </source>
</evidence>
<accession>A0A9J6EWN4</accession>
<gene>
    <name evidence="2" type="ORF">HPB51_004059</name>
</gene>
<reference evidence="2" key="2">
    <citation type="submission" date="2021-09" db="EMBL/GenBank/DDBJ databases">
        <authorList>
            <person name="Jia N."/>
            <person name="Wang J."/>
            <person name="Shi W."/>
            <person name="Du L."/>
            <person name="Sun Y."/>
            <person name="Zhan W."/>
            <person name="Jiang J."/>
            <person name="Wang Q."/>
            <person name="Zhang B."/>
            <person name="Ji P."/>
            <person name="Sakyi L.B."/>
            <person name="Cui X."/>
            <person name="Yuan T."/>
            <person name="Jiang B."/>
            <person name="Yang W."/>
            <person name="Lam T.T.-Y."/>
            <person name="Chang Q."/>
            <person name="Ding S."/>
            <person name="Wang X."/>
            <person name="Zhu J."/>
            <person name="Ruan X."/>
            <person name="Zhao L."/>
            <person name="Wei J."/>
            <person name="Que T."/>
            <person name="Du C."/>
            <person name="Cheng J."/>
            <person name="Dai P."/>
            <person name="Han X."/>
            <person name="Huang E."/>
            <person name="Gao Y."/>
            <person name="Liu J."/>
            <person name="Shao H."/>
            <person name="Ye R."/>
            <person name="Li L."/>
            <person name="Wei W."/>
            <person name="Wang X."/>
            <person name="Wang C."/>
            <person name="Huo Q."/>
            <person name="Li W."/>
            <person name="Guo W."/>
            <person name="Chen H."/>
            <person name="Chen S."/>
            <person name="Zhou L."/>
            <person name="Zhou L."/>
            <person name="Ni X."/>
            <person name="Tian J."/>
            <person name="Zhou Y."/>
            <person name="Sheng Y."/>
            <person name="Liu T."/>
            <person name="Pan Y."/>
            <person name="Xia L."/>
            <person name="Li J."/>
            <person name="Zhao F."/>
            <person name="Cao W."/>
        </authorList>
    </citation>
    <scope>NUCLEOTIDE SEQUENCE</scope>
    <source>
        <strain evidence="2">Rmic-2018</strain>
        <tissue evidence="2">Larvae</tissue>
    </source>
</reference>
<reference evidence="2" key="1">
    <citation type="journal article" date="2020" name="Cell">
        <title>Large-Scale Comparative Analyses of Tick Genomes Elucidate Their Genetic Diversity and Vector Capacities.</title>
        <authorList>
            <consortium name="Tick Genome and Microbiome Consortium (TIGMIC)"/>
            <person name="Jia N."/>
            <person name="Wang J."/>
            <person name="Shi W."/>
            <person name="Du L."/>
            <person name="Sun Y."/>
            <person name="Zhan W."/>
            <person name="Jiang J.F."/>
            <person name="Wang Q."/>
            <person name="Zhang B."/>
            <person name="Ji P."/>
            <person name="Bell-Sakyi L."/>
            <person name="Cui X.M."/>
            <person name="Yuan T.T."/>
            <person name="Jiang B.G."/>
            <person name="Yang W.F."/>
            <person name="Lam T.T."/>
            <person name="Chang Q.C."/>
            <person name="Ding S.J."/>
            <person name="Wang X.J."/>
            <person name="Zhu J.G."/>
            <person name="Ruan X.D."/>
            <person name="Zhao L."/>
            <person name="Wei J.T."/>
            <person name="Ye R.Z."/>
            <person name="Que T.C."/>
            <person name="Du C.H."/>
            <person name="Zhou Y.H."/>
            <person name="Cheng J.X."/>
            <person name="Dai P.F."/>
            <person name="Guo W.B."/>
            <person name="Han X.H."/>
            <person name="Huang E.J."/>
            <person name="Li L.F."/>
            <person name="Wei W."/>
            <person name="Gao Y.C."/>
            <person name="Liu J.Z."/>
            <person name="Shao H.Z."/>
            <person name="Wang X."/>
            <person name="Wang C.C."/>
            <person name="Yang T.C."/>
            <person name="Huo Q.B."/>
            <person name="Li W."/>
            <person name="Chen H.Y."/>
            <person name="Chen S.E."/>
            <person name="Zhou L.G."/>
            <person name="Ni X.B."/>
            <person name="Tian J.H."/>
            <person name="Sheng Y."/>
            <person name="Liu T."/>
            <person name="Pan Y.S."/>
            <person name="Xia L.Y."/>
            <person name="Li J."/>
            <person name="Zhao F."/>
            <person name="Cao W.C."/>
        </authorList>
    </citation>
    <scope>NUCLEOTIDE SEQUENCE</scope>
    <source>
        <strain evidence="2">Rmic-2018</strain>
    </source>
</reference>
<dbReference type="EMBL" id="JABSTU010000001">
    <property type="protein sequence ID" value="KAH8038947.1"/>
    <property type="molecule type" value="Genomic_DNA"/>
</dbReference>
<dbReference type="Proteomes" id="UP000821866">
    <property type="component" value="Chromosome 1"/>
</dbReference>
<dbReference type="AlphaFoldDB" id="A0A9J6EWN4"/>
<evidence type="ECO:0000313" key="2">
    <source>
        <dbReference type="EMBL" id="KAH8038947.1"/>
    </source>
</evidence>
<keyword evidence="3" id="KW-1185">Reference proteome</keyword>
<evidence type="ECO:0000313" key="3">
    <source>
        <dbReference type="Proteomes" id="UP000821866"/>
    </source>
</evidence>
<name>A0A9J6EWN4_RHIMP</name>
<feature type="compositionally biased region" description="Polar residues" evidence="1">
    <location>
        <begin position="22"/>
        <end position="37"/>
    </location>
</feature>
<sequence length="191" mass="21670">MSTVIVPKRDRRRKPKQLFGFESTSRPPDNTPPSNAETDLRKLLVHLRMQQEALHAFLDHSLRFEAIYEDLYTFAYYRGTDDRNDVLDETSRIDCGLQDAMVSDGVHQRTSALSSDSGFYGSTSGGGYNEPATPIMRNAWVPSLRLHHSRALKATQQTCDPKLQTQECDPSRITKLTSALKKRDVQITELK</sequence>
<organism evidence="2 3">
    <name type="scientific">Rhipicephalus microplus</name>
    <name type="common">Cattle tick</name>
    <name type="synonym">Boophilus microplus</name>
    <dbReference type="NCBI Taxonomy" id="6941"/>
    <lineage>
        <taxon>Eukaryota</taxon>
        <taxon>Metazoa</taxon>
        <taxon>Ecdysozoa</taxon>
        <taxon>Arthropoda</taxon>
        <taxon>Chelicerata</taxon>
        <taxon>Arachnida</taxon>
        <taxon>Acari</taxon>
        <taxon>Parasitiformes</taxon>
        <taxon>Ixodida</taxon>
        <taxon>Ixodoidea</taxon>
        <taxon>Ixodidae</taxon>
        <taxon>Rhipicephalinae</taxon>
        <taxon>Rhipicephalus</taxon>
        <taxon>Boophilus</taxon>
    </lineage>
</organism>
<comment type="caution">
    <text evidence="2">The sequence shown here is derived from an EMBL/GenBank/DDBJ whole genome shotgun (WGS) entry which is preliminary data.</text>
</comment>
<feature type="region of interest" description="Disordered" evidence="1">
    <location>
        <begin position="1"/>
        <end position="37"/>
    </location>
</feature>